<evidence type="ECO:0000256" key="1">
    <source>
        <dbReference type="SAM" id="Phobius"/>
    </source>
</evidence>
<keyword evidence="3" id="KW-1185">Reference proteome</keyword>
<dbReference type="SUPFAM" id="SSF103481">
    <property type="entry name" value="Multidrug resistance efflux transporter EmrE"/>
    <property type="match status" value="1"/>
</dbReference>
<accession>A0A6N7QRB7</accession>
<protein>
    <submittedName>
        <fullName evidence="2">4-amino-4-deoxy-L-arabinose-phospho-UDP flippase</fullName>
    </submittedName>
</protein>
<feature type="transmembrane region" description="Helical" evidence="1">
    <location>
        <begin position="40"/>
        <end position="61"/>
    </location>
</feature>
<gene>
    <name evidence="2" type="ORF">GH984_09765</name>
</gene>
<evidence type="ECO:0000313" key="2">
    <source>
        <dbReference type="EMBL" id="MRH78986.1"/>
    </source>
</evidence>
<proteinExistence type="predicted"/>
<dbReference type="Proteomes" id="UP000433788">
    <property type="component" value="Unassembled WGS sequence"/>
</dbReference>
<feature type="transmembrane region" description="Helical" evidence="1">
    <location>
        <begin position="68"/>
        <end position="87"/>
    </location>
</feature>
<reference evidence="2 3" key="1">
    <citation type="submission" date="2019-11" db="EMBL/GenBank/DDBJ databases">
        <authorList>
            <person name="Zhang X.Y."/>
        </authorList>
    </citation>
    <scope>NUCLEOTIDE SEQUENCE [LARGE SCALE GENOMIC DNA]</scope>
    <source>
        <strain evidence="2 3">C176</strain>
    </source>
</reference>
<keyword evidence="1" id="KW-0812">Transmembrane</keyword>
<comment type="caution">
    <text evidence="2">The sequence shown here is derived from an EMBL/GenBank/DDBJ whole genome shotgun (WGS) entry which is preliminary data.</text>
</comment>
<sequence length="114" mass="12416">MVHAVALACVCGIAIGQILFKMSATSLQTTGSYFAEPTVWIILTALALYGVTTFVWIWVLQFAHLGRLYPLMALAFVLVPIGSHFIFGEQFSLSYFIGVLLIAAGIFLTVFHSA</sequence>
<dbReference type="AlphaFoldDB" id="A0A6N7QRB7"/>
<dbReference type="Gene3D" id="1.10.3730.20">
    <property type="match status" value="1"/>
</dbReference>
<organism evidence="2 3">
    <name type="scientific">Spiribacter salilacus</name>
    <dbReference type="NCBI Taxonomy" id="2664894"/>
    <lineage>
        <taxon>Bacteria</taxon>
        <taxon>Pseudomonadati</taxon>
        <taxon>Pseudomonadota</taxon>
        <taxon>Gammaproteobacteria</taxon>
        <taxon>Chromatiales</taxon>
        <taxon>Ectothiorhodospiraceae</taxon>
        <taxon>Spiribacter</taxon>
    </lineage>
</organism>
<keyword evidence="1" id="KW-1133">Transmembrane helix</keyword>
<keyword evidence="1" id="KW-0472">Membrane</keyword>
<dbReference type="EMBL" id="WJPP01000005">
    <property type="protein sequence ID" value="MRH78986.1"/>
    <property type="molecule type" value="Genomic_DNA"/>
</dbReference>
<name>A0A6N7QRB7_9GAMM</name>
<feature type="transmembrane region" description="Helical" evidence="1">
    <location>
        <begin position="93"/>
        <end position="111"/>
    </location>
</feature>
<dbReference type="InterPro" id="IPR037185">
    <property type="entry name" value="EmrE-like"/>
</dbReference>
<evidence type="ECO:0000313" key="3">
    <source>
        <dbReference type="Proteomes" id="UP000433788"/>
    </source>
</evidence>